<evidence type="ECO:0000313" key="5">
    <source>
        <dbReference type="Proteomes" id="UP000322000"/>
    </source>
</evidence>
<dbReference type="PANTHER" id="PTHR12480">
    <property type="entry name" value="ARGININE DEMETHYLASE AND LYSYL-HYDROXYLASE JMJD"/>
    <property type="match status" value="1"/>
</dbReference>
<protein>
    <recommendedName>
        <fullName evidence="3">Jumonji domain-containing protein 4</fullName>
    </recommendedName>
</protein>
<dbReference type="PROSITE" id="PS51184">
    <property type="entry name" value="JMJC"/>
    <property type="match status" value="1"/>
</dbReference>
<dbReference type="PANTHER" id="PTHR12480:SF6">
    <property type="entry name" value="2-OXOGLUTARATE AND IRON-DEPENDENT OXYGENASE JMJD4"/>
    <property type="match status" value="1"/>
</dbReference>
<dbReference type="SMART" id="SM00558">
    <property type="entry name" value="JmjC"/>
    <property type="match status" value="1"/>
</dbReference>
<dbReference type="InterPro" id="IPR041667">
    <property type="entry name" value="Cupin_8"/>
</dbReference>
<dbReference type="GO" id="GO:0043565">
    <property type="term" value="F:sequence-specific DNA binding"/>
    <property type="evidence" value="ECO:0007669"/>
    <property type="project" value="TreeGrafter"/>
</dbReference>
<evidence type="ECO:0000256" key="1">
    <source>
        <dbReference type="ARBA" id="ARBA00038068"/>
    </source>
</evidence>
<dbReference type="KEGG" id="tnl:113493292"/>
<comment type="similarity">
    <text evidence="1">Belongs to the JMJD6 family.</text>
</comment>
<dbReference type="Pfam" id="PF13621">
    <property type="entry name" value="Cupin_8"/>
    <property type="match status" value="1"/>
</dbReference>
<evidence type="ECO:0000313" key="6">
    <source>
        <dbReference type="RefSeq" id="XP_026727003.1"/>
    </source>
</evidence>
<dbReference type="GO" id="GO:0005634">
    <property type="term" value="C:nucleus"/>
    <property type="evidence" value="ECO:0007669"/>
    <property type="project" value="TreeGrafter"/>
</dbReference>
<sequence length="387" mass="45437">MMIDIECSDIDVPEYSYNNVNFKSRLQNNISDFGVFFKDYMLKNNPCIIQNVISDWDCANKWVKGDEINYNYLIEQYGDLDAPVADCKNIEYNSQCKSNMKVHEFLEYLQSDTNNKLLYLKDWHLRRSRPDDKFYEILPYFAMDWLNEFAVDNKEDDFMFVYIGPQGSWTPLHEDVYCSFSWSVNIVGRKKWILFPPGEEDKLKDQFGNLPLVFEPENHVNVKYYEIIQEKGDALFVPSGWHHQVTNEMKTISVNHNWINACNIEFVWKAMQKCLVCVEKQISEFKDTPEYPAECQLILKSLFGMDFKSFVVFLCYIAKKRISQLQGQSNTSLSKYSLGINTIKFDLRNILKVMNSIQIHPIFQNENILSSIEDDLLQLTNAITKVL</sequence>
<reference evidence="6" key="1">
    <citation type="submission" date="2025-08" db="UniProtKB">
        <authorList>
            <consortium name="RefSeq"/>
        </authorList>
    </citation>
    <scope>IDENTIFICATION</scope>
</reference>
<comment type="catalytic activity">
    <reaction evidence="2">
        <text>L-lysyl-[protein] + 2-oxoglutarate + O2 = 4-hydroxy-L-lysyl-[protein] + succinate + CO2</text>
        <dbReference type="Rhea" id="RHEA:57156"/>
        <dbReference type="Rhea" id="RHEA-COMP:9752"/>
        <dbReference type="Rhea" id="RHEA-COMP:15084"/>
        <dbReference type="ChEBI" id="CHEBI:15379"/>
        <dbReference type="ChEBI" id="CHEBI:16526"/>
        <dbReference type="ChEBI" id="CHEBI:16810"/>
        <dbReference type="ChEBI" id="CHEBI:29969"/>
        <dbReference type="ChEBI" id="CHEBI:30031"/>
        <dbReference type="ChEBI" id="CHEBI:141495"/>
    </reaction>
</comment>
<dbReference type="GO" id="GO:0045905">
    <property type="term" value="P:positive regulation of translational termination"/>
    <property type="evidence" value="ECO:0007669"/>
    <property type="project" value="TreeGrafter"/>
</dbReference>
<evidence type="ECO:0000256" key="3">
    <source>
        <dbReference type="ARBA" id="ARBA00082904"/>
    </source>
</evidence>
<dbReference type="OrthoDB" id="203487at2759"/>
<dbReference type="InterPro" id="IPR003347">
    <property type="entry name" value="JmjC_dom"/>
</dbReference>
<dbReference type="GeneID" id="113493292"/>
<dbReference type="SUPFAM" id="SSF51197">
    <property type="entry name" value="Clavaminate synthase-like"/>
    <property type="match status" value="1"/>
</dbReference>
<dbReference type="Gene3D" id="2.60.120.650">
    <property type="entry name" value="Cupin"/>
    <property type="match status" value="1"/>
</dbReference>
<accession>A0A7E5VFD7</accession>
<dbReference type="AlphaFoldDB" id="A0A7E5VFD7"/>
<dbReference type="GO" id="GO:0005737">
    <property type="term" value="C:cytoplasm"/>
    <property type="evidence" value="ECO:0007669"/>
    <property type="project" value="TreeGrafter"/>
</dbReference>
<keyword evidence="5" id="KW-1185">Reference proteome</keyword>
<dbReference type="InterPro" id="IPR050910">
    <property type="entry name" value="JMJD6_ArgDemeth/LysHydrox"/>
</dbReference>
<organism evidence="5 6">
    <name type="scientific">Trichoplusia ni</name>
    <name type="common">Cabbage looper</name>
    <dbReference type="NCBI Taxonomy" id="7111"/>
    <lineage>
        <taxon>Eukaryota</taxon>
        <taxon>Metazoa</taxon>
        <taxon>Ecdysozoa</taxon>
        <taxon>Arthropoda</taxon>
        <taxon>Hexapoda</taxon>
        <taxon>Insecta</taxon>
        <taxon>Pterygota</taxon>
        <taxon>Neoptera</taxon>
        <taxon>Endopterygota</taxon>
        <taxon>Lepidoptera</taxon>
        <taxon>Glossata</taxon>
        <taxon>Ditrysia</taxon>
        <taxon>Noctuoidea</taxon>
        <taxon>Noctuidae</taxon>
        <taxon>Plusiinae</taxon>
        <taxon>Trichoplusia</taxon>
    </lineage>
</organism>
<name>A0A7E5VFD7_TRINI</name>
<dbReference type="CTD" id="65094"/>
<dbReference type="GO" id="GO:0016706">
    <property type="term" value="F:2-oxoglutarate-dependent dioxygenase activity"/>
    <property type="evidence" value="ECO:0007669"/>
    <property type="project" value="TreeGrafter"/>
</dbReference>
<dbReference type="Proteomes" id="UP000322000">
    <property type="component" value="Chromosome 4"/>
</dbReference>
<dbReference type="RefSeq" id="XP_026727003.1">
    <property type="nucleotide sequence ID" value="XM_026871202.1"/>
</dbReference>
<dbReference type="InParanoid" id="A0A7E5VFD7"/>
<gene>
    <name evidence="6" type="primary">LOC113493292</name>
</gene>
<feature type="domain" description="JmjC" evidence="4">
    <location>
        <begin position="127"/>
        <end position="275"/>
    </location>
</feature>
<evidence type="ECO:0000259" key="4">
    <source>
        <dbReference type="PROSITE" id="PS51184"/>
    </source>
</evidence>
<dbReference type="FunCoup" id="A0A7E5VFD7">
    <property type="interactions" value="2342"/>
</dbReference>
<proteinExistence type="inferred from homology"/>
<evidence type="ECO:0000256" key="2">
    <source>
        <dbReference type="ARBA" id="ARBA00047762"/>
    </source>
</evidence>